<accession>D5VSG9</accession>
<sequence length="88" mass="10337">MINKILSIFKKESNKNEKSKIENSKNSKKREIYIDYNYCKNCLACYRACKLNVFDLVDNRVKIVNKENCVFCEACLKVCRYGALKILN</sequence>
<keyword evidence="3" id="KW-0408">Iron</keyword>
<dbReference type="Proteomes" id="UP000002061">
    <property type="component" value="Chromosome"/>
</dbReference>
<dbReference type="SUPFAM" id="SSF54862">
    <property type="entry name" value="4Fe-4S ferredoxins"/>
    <property type="match status" value="1"/>
</dbReference>
<dbReference type="PANTHER" id="PTHR43687">
    <property type="entry name" value="ADENYLYLSULFATE REDUCTASE, BETA SUBUNIT"/>
    <property type="match status" value="1"/>
</dbReference>
<dbReference type="KEGG" id="mif:Metin_0858"/>
<dbReference type="GeneID" id="9131872"/>
<dbReference type="eggNOG" id="arCOG00959">
    <property type="taxonomic scope" value="Archaea"/>
</dbReference>
<dbReference type="PROSITE" id="PS51379">
    <property type="entry name" value="4FE4S_FER_2"/>
    <property type="match status" value="2"/>
</dbReference>
<evidence type="ECO:0000259" key="5">
    <source>
        <dbReference type="PROSITE" id="PS51379"/>
    </source>
</evidence>
<evidence type="ECO:0000256" key="4">
    <source>
        <dbReference type="ARBA" id="ARBA00023014"/>
    </source>
</evidence>
<dbReference type="GO" id="GO:0046872">
    <property type="term" value="F:metal ion binding"/>
    <property type="evidence" value="ECO:0007669"/>
    <property type="project" value="UniProtKB-KW"/>
</dbReference>
<dbReference type="Gene3D" id="3.30.70.20">
    <property type="match status" value="1"/>
</dbReference>
<evidence type="ECO:0000256" key="1">
    <source>
        <dbReference type="ARBA" id="ARBA00022485"/>
    </source>
</evidence>
<dbReference type="STRING" id="573063.Metin_0858"/>
<reference evidence="6" key="1">
    <citation type="submission" date="2010-04" db="EMBL/GenBank/DDBJ databases">
        <title>Complete sequence of Methanocaldococcus infernus ME.</title>
        <authorList>
            <consortium name="US DOE Joint Genome Institute"/>
            <person name="Lucas S."/>
            <person name="Copeland A."/>
            <person name="Lapidus A."/>
            <person name="Cheng J.-F."/>
            <person name="Bruce D."/>
            <person name="Goodwin L."/>
            <person name="Pitluck S."/>
            <person name="Munk A.C."/>
            <person name="Detter J.C."/>
            <person name="Han C."/>
            <person name="Tapia R."/>
            <person name="Land M."/>
            <person name="Hauser L."/>
            <person name="Kyrpides N."/>
            <person name="Mikhailova N."/>
            <person name="Sieprawska-Lupa M."/>
            <person name="Whitman W.B."/>
            <person name="Woyke T."/>
        </authorList>
    </citation>
    <scope>NUCLEOTIDE SEQUENCE [LARGE SCALE GENOMIC DNA]</scope>
    <source>
        <strain evidence="6">ME</strain>
    </source>
</reference>
<evidence type="ECO:0000313" key="6">
    <source>
        <dbReference type="EMBL" id="ADG13522.1"/>
    </source>
</evidence>
<protein>
    <submittedName>
        <fullName evidence="6">4Fe-4S ferredoxin iron-sulfur binding domain protein</fullName>
    </submittedName>
</protein>
<dbReference type="PANTHER" id="PTHR43687:SF5">
    <property type="entry name" value="4FE-4S FERREDOXIN-TYPE DOMAIN-CONTAINING PROTEIN"/>
    <property type="match status" value="1"/>
</dbReference>
<dbReference type="RefSeq" id="WP_013100268.1">
    <property type="nucleotide sequence ID" value="NC_014122.1"/>
</dbReference>
<keyword evidence="1" id="KW-0004">4Fe-4S</keyword>
<dbReference type="AlphaFoldDB" id="D5VSG9"/>
<keyword evidence="2" id="KW-0479">Metal-binding</keyword>
<keyword evidence="4" id="KW-0411">Iron-sulfur</keyword>
<dbReference type="Pfam" id="PF13187">
    <property type="entry name" value="Fer4_9"/>
    <property type="match status" value="1"/>
</dbReference>
<proteinExistence type="predicted"/>
<evidence type="ECO:0000256" key="2">
    <source>
        <dbReference type="ARBA" id="ARBA00022723"/>
    </source>
</evidence>
<dbReference type="GO" id="GO:0051539">
    <property type="term" value="F:4 iron, 4 sulfur cluster binding"/>
    <property type="evidence" value="ECO:0007669"/>
    <property type="project" value="UniProtKB-KW"/>
</dbReference>
<feature type="domain" description="4Fe-4S ferredoxin-type" evidence="5">
    <location>
        <begin position="59"/>
        <end position="88"/>
    </location>
</feature>
<feature type="domain" description="4Fe-4S ferredoxin-type" evidence="5">
    <location>
        <begin position="30"/>
        <end position="58"/>
    </location>
</feature>
<keyword evidence="7" id="KW-1185">Reference proteome</keyword>
<evidence type="ECO:0000256" key="3">
    <source>
        <dbReference type="ARBA" id="ARBA00023004"/>
    </source>
</evidence>
<organism evidence="6 7">
    <name type="scientific">Methanocaldococcus infernus (strain DSM 11812 / JCM 15783 / ME)</name>
    <dbReference type="NCBI Taxonomy" id="573063"/>
    <lineage>
        <taxon>Archaea</taxon>
        <taxon>Methanobacteriati</taxon>
        <taxon>Methanobacteriota</taxon>
        <taxon>Methanomada group</taxon>
        <taxon>Methanococci</taxon>
        <taxon>Methanococcales</taxon>
        <taxon>Methanocaldococcaceae</taxon>
        <taxon>Methanocaldococcus</taxon>
    </lineage>
</organism>
<evidence type="ECO:0000313" key="7">
    <source>
        <dbReference type="Proteomes" id="UP000002061"/>
    </source>
</evidence>
<dbReference type="InterPro" id="IPR017896">
    <property type="entry name" value="4Fe4S_Fe-S-bd"/>
</dbReference>
<dbReference type="EMBL" id="CP002009">
    <property type="protein sequence ID" value="ADG13522.1"/>
    <property type="molecule type" value="Genomic_DNA"/>
</dbReference>
<dbReference type="HOGENOM" id="CLU_2476052_0_0_2"/>
<gene>
    <name evidence="6" type="ordered locus">Metin_0858</name>
</gene>
<dbReference type="InterPro" id="IPR050572">
    <property type="entry name" value="Fe-S_Ferredoxin"/>
</dbReference>
<name>D5VSG9_METIM</name>
<dbReference type="OrthoDB" id="23833at2157"/>